<accession>A0A3L6DU42</accession>
<dbReference type="AlphaFoldDB" id="A0A3L6DU42"/>
<dbReference type="EMBL" id="NCVQ01000009">
    <property type="protein sequence ID" value="PWZ12246.1"/>
    <property type="molecule type" value="Genomic_DNA"/>
</dbReference>
<gene>
    <name evidence="1" type="ORF">Zm00014a_040019</name>
</gene>
<protein>
    <submittedName>
        <fullName evidence="1">Uncharacterized protein</fullName>
    </submittedName>
</protein>
<proteinExistence type="predicted"/>
<evidence type="ECO:0000313" key="1">
    <source>
        <dbReference type="EMBL" id="PWZ12246.1"/>
    </source>
</evidence>
<comment type="caution">
    <text evidence="1">The sequence shown here is derived from an EMBL/GenBank/DDBJ whole genome shotgun (WGS) entry which is preliminary data.</text>
</comment>
<dbReference type="Proteomes" id="UP000251960">
    <property type="component" value="Chromosome 8"/>
</dbReference>
<name>A0A3L6DU42_MAIZE</name>
<reference evidence="1" key="1">
    <citation type="journal article" date="2018" name="Nat. Genet.">
        <title>Extensive intraspecific gene order and gene structural variations between Mo17 and other maize genomes.</title>
        <authorList>
            <person name="Sun S."/>
            <person name="Zhou Y."/>
            <person name="Chen J."/>
            <person name="Shi J."/>
            <person name="Zhao H."/>
            <person name="Zhao H."/>
            <person name="Song W."/>
            <person name="Zhang M."/>
            <person name="Cui Y."/>
            <person name="Dong X."/>
            <person name="Liu H."/>
            <person name="Ma X."/>
            <person name="Jiao Y."/>
            <person name="Wang B."/>
            <person name="Wei X."/>
            <person name="Stein J.C."/>
            <person name="Glaubitz J.C."/>
            <person name="Lu F."/>
            <person name="Yu G."/>
            <person name="Liang C."/>
            <person name="Fengler K."/>
            <person name="Li B."/>
            <person name="Rafalski A."/>
            <person name="Schnable P.S."/>
            <person name="Ware D.H."/>
            <person name="Buckler E.S."/>
            <person name="Lai J."/>
        </authorList>
    </citation>
    <scope>NUCLEOTIDE SEQUENCE [LARGE SCALE GENOMIC DNA]</scope>
    <source>
        <tissue evidence="1">Seedling</tissue>
    </source>
</reference>
<sequence>MSSSYQGSSCPPPPSPLLCISVSAQCRTSGWLLAYCSTPKPLLGSQVQISNKSQ</sequence>
<organism evidence="1">
    <name type="scientific">Zea mays</name>
    <name type="common">Maize</name>
    <dbReference type="NCBI Taxonomy" id="4577"/>
    <lineage>
        <taxon>Eukaryota</taxon>
        <taxon>Viridiplantae</taxon>
        <taxon>Streptophyta</taxon>
        <taxon>Embryophyta</taxon>
        <taxon>Tracheophyta</taxon>
        <taxon>Spermatophyta</taxon>
        <taxon>Magnoliopsida</taxon>
        <taxon>Liliopsida</taxon>
        <taxon>Poales</taxon>
        <taxon>Poaceae</taxon>
        <taxon>PACMAD clade</taxon>
        <taxon>Panicoideae</taxon>
        <taxon>Andropogonodae</taxon>
        <taxon>Andropogoneae</taxon>
        <taxon>Tripsacinae</taxon>
        <taxon>Zea</taxon>
    </lineage>
</organism>